<dbReference type="AlphaFoldDB" id="A0A6G9I910"/>
<reference evidence="2 3" key="1">
    <citation type="submission" date="2020-03" db="EMBL/GenBank/DDBJ databases">
        <title>Complete genome sequence of Orbus sp. IPMB12 (BCRC 80908).</title>
        <authorList>
            <person name="Lo W.-S."/>
            <person name="Chang T.-H."/>
            <person name="Kuo C.-H."/>
        </authorList>
    </citation>
    <scope>NUCLEOTIDE SEQUENCE [LARGE SCALE GENOMIC DNA]</scope>
    <source>
        <strain evidence="2 3">IPMB12</strain>
    </source>
</reference>
<evidence type="ECO:0000313" key="2">
    <source>
        <dbReference type="EMBL" id="QIQ20703.1"/>
    </source>
</evidence>
<dbReference type="KEGG" id="orb:IPMB12_02815"/>
<dbReference type="Proteomes" id="UP000501168">
    <property type="component" value="Chromosome"/>
</dbReference>
<keyword evidence="3" id="KW-1185">Reference proteome</keyword>
<evidence type="ECO:0000313" key="3">
    <source>
        <dbReference type="Proteomes" id="UP000501168"/>
    </source>
</evidence>
<keyword evidence="1" id="KW-0472">Membrane</keyword>
<name>A0A6G9I910_9GAMM</name>
<organism evidence="2 3">
    <name type="scientific">Zophobihabitans entericus</name>
    <dbReference type="NCBI Taxonomy" id="1635327"/>
    <lineage>
        <taxon>Bacteria</taxon>
        <taxon>Pseudomonadati</taxon>
        <taxon>Pseudomonadota</taxon>
        <taxon>Gammaproteobacteria</taxon>
        <taxon>Orbales</taxon>
        <taxon>Orbaceae</taxon>
        <taxon>Zophobihabitans</taxon>
    </lineage>
</organism>
<accession>A0A6G9I910</accession>
<dbReference type="FunCoup" id="A0A6G9I910">
    <property type="interactions" value="23"/>
</dbReference>
<keyword evidence="1" id="KW-1133">Transmembrane helix</keyword>
<feature type="transmembrane region" description="Helical" evidence="1">
    <location>
        <begin position="7"/>
        <end position="26"/>
    </location>
</feature>
<sequence length="559" mass="63649">MRHLKQCLILLIAIIWFMILIPYFLLQTSFGANFVADSLLSQQSPYQFLIKNIDHSFANPYEITLNNVSILDKESQQHLLLAGKVVLALNKSNPLQLKSFDYILIKDGIINYPQTIKATEAIQANLLQLLNVEVMFQDEHTLSMQRVNGGIKPWSLGELIDRNKDFQFHFTIESLTLDQFTTQSVVIEGLQKNQTVFFNSFGGNINKGFFTSKARYLPDNSWLIDELQLNHLNLQTSLSLQELQNVTSHWPKMNINYLALLNSTLDSPELKIERANLVVRRLQHNEDKWQLNNGNITFNADNLVWQEELFTQPVIQLSGQDQRLNIDKLITSWQKGIINLSGQWQDNQLSLDQVAIMGINYTLPESWQTYLSDHKLPDTLQTINIKNFRVMPSILIDIQPEFPMQYTYLEASGNNLQLAANNQWGLWQGKLSLKAEHSTVNTVTLRHMAASLDIQEPKGDTTPDILVSMNALTTDGLLDASGKINLAENKVSNAELSGYSVDPVLLSRWKLIDNPPSDNNFILRVDGQISPLNLNGTLALKQLNRTLLYQVKQNHRVTN</sequence>
<dbReference type="InParanoid" id="A0A6G9I910"/>
<keyword evidence="1" id="KW-0812">Transmembrane</keyword>
<protein>
    <submittedName>
        <fullName evidence="2">AsmA family protein</fullName>
    </submittedName>
</protein>
<gene>
    <name evidence="2" type="ORF">IPMB12_02815</name>
</gene>
<proteinExistence type="predicted"/>
<evidence type="ECO:0000256" key="1">
    <source>
        <dbReference type="SAM" id="Phobius"/>
    </source>
</evidence>
<dbReference type="RefSeq" id="WP_166914747.1">
    <property type="nucleotide sequence ID" value="NZ_CP050253.1"/>
</dbReference>
<dbReference type="EMBL" id="CP050253">
    <property type="protein sequence ID" value="QIQ20703.1"/>
    <property type="molecule type" value="Genomic_DNA"/>
</dbReference>